<proteinExistence type="predicted"/>
<evidence type="ECO:0000313" key="1">
    <source>
        <dbReference type="EMBL" id="JAH14650.1"/>
    </source>
</evidence>
<reference evidence="1" key="1">
    <citation type="submission" date="2014-11" db="EMBL/GenBank/DDBJ databases">
        <authorList>
            <person name="Amaro Gonzalez C."/>
        </authorList>
    </citation>
    <scope>NUCLEOTIDE SEQUENCE</scope>
</reference>
<sequence length="45" mass="5318">MEMLNKIIFHSLFTKKNMNKQSNNNTSFQFSSNNLHKKTKPFTVV</sequence>
<name>A0A0E9QE92_ANGAN</name>
<reference evidence="1" key="2">
    <citation type="journal article" date="2015" name="Fish Shellfish Immunol.">
        <title>Early steps in the European eel (Anguilla anguilla)-Vibrio vulnificus interaction in the gills: Role of the RtxA13 toxin.</title>
        <authorList>
            <person name="Callol A."/>
            <person name="Pajuelo D."/>
            <person name="Ebbesson L."/>
            <person name="Teles M."/>
            <person name="MacKenzie S."/>
            <person name="Amaro C."/>
        </authorList>
    </citation>
    <scope>NUCLEOTIDE SEQUENCE</scope>
</reference>
<protein>
    <submittedName>
        <fullName evidence="1">Uncharacterized protein</fullName>
    </submittedName>
</protein>
<organism evidence="1">
    <name type="scientific">Anguilla anguilla</name>
    <name type="common">European freshwater eel</name>
    <name type="synonym">Muraena anguilla</name>
    <dbReference type="NCBI Taxonomy" id="7936"/>
    <lineage>
        <taxon>Eukaryota</taxon>
        <taxon>Metazoa</taxon>
        <taxon>Chordata</taxon>
        <taxon>Craniata</taxon>
        <taxon>Vertebrata</taxon>
        <taxon>Euteleostomi</taxon>
        <taxon>Actinopterygii</taxon>
        <taxon>Neopterygii</taxon>
        <taxon>Teleostei</taxon>
        <taxon>Anguilliformes</taxon>
        <taxon>Anguillidae</taxon>
        <taxon>Anguilla</taxon>
    </lineage>
</organism>
<accession>A0A0E9QE92</accession>
<dbReference type="EMBL" id="GBXM01093927">
    <property type="protein sequence ID" value="JAH14650.1"/>
    <property type="molecule type" value="Transcribed_RNA"/>
</dbReference>
<dbReference type="AlphaFoldDB" id="A0A0E9QE92"/>